<feature type="region of interest" description="Disordered" evidence="18">
    <location>
        <begin position="30"/>
        <end position="72"/>
    </location>
</feature>
<evidence type="ECO:0000256" key="8">
    <source>
        <dbReference type="ARBA" id="ARBA00023065"/>
    </source>
</evidence>
<evidence type="ECO:0000256" key="5">
    <source>
        <dbReference type="ARBA" id="ARBA00022692"/>
    </source>
</evidence>
<dbReference type="InterPro" id="IPR050059">
    <property type="entry name" value="ATP_synthase_B_chain"/>
</dbReference>
<dbReference type="EMBL" id="JARRAG010000002">
    <property type="protein sequence ID" value="MDG3006586.1"/>
    <property type="molecule type" value="Genomic_DNA"/>
</dbReference>
<feature type="compositionally biased region" description="Low complexity" evidence="18">
    <location>
        <begin position="38"/>
        <end position="60"/>
    </location>
</feature>
<keyword evidence="17" id="KW-0175">Coiled coil</keyword>
<evidence type="ECO:0000256" key="3">
    <source>
        <dbReference type="ARBA" id="ARBA00022475"/>
    </source>
</evidence>
<comment type="subcellular location">
    <subcellularLocation>
        <location evidence="15">Cell membrane</location>
        <topology evidence="15">Single-pass membrane protein</topology>
    </subcellularLocation>
    <subcellularLocation>
        <location evidence="14">Endomembrane system</location>
        <topology evidence="14">Single-pass membrane protein</topology>
    </subcellularLocation>
</comment>
<dbReference type="NCBIfam" id="TIGR01144">
    <property type="entry name" value="ATP_synt_b"/>
    <property type="match status" value="1"/>
</dbReference>
<dbReference type="RefSeq" id="WP_277862882.1">
    <property type="nucleotide sequence ID" value="NZ_JARRAG010000002.1"/>
</dbReference>
<dbReference type="HAMAP" id="MF_01398">
    <property type="entry name" value="ATP_synth_b_bprime"/>
    <property type="match status" value="1"/>
</dbReference>
<evidence type="ECO:0000256" key="2">
    <source>
        <dbReference type="ARBA" id="ARBA00022448"/>
    </source>
</evidence>
<accession>A0ABT6FG85</accession>
<evidence type="ECO:0000313" key="21">
    <source>
        <dbReference type="Proteomes" id="UP001216907"/>
    </source>
</evidence>
<feature type="coiled-coil region" evidence="17">
    <location>
        <begin position="110"/>
        <end position="188"/>
    </location>
</feature>
<keyword evidence="2 15" id="KW-0813">Transport</keyword>
<evidence type="ECO:0000256" key="11">
    <source>
        <dbReference type="ARBA" id="ARBA00025198"/>
    </source>
</evidence>
<organism evidence="20 21">
    <name type="scientific">Paludisphaera mucosa</name>
    <dbReference type="NCBI Taxonomy" id="3030827"/>
    <lineage>
        <taxon>Bacteria</taxon>
        <taxon>Pseudomonadati</taxon>
        <taxon>Planctomycetota</taxon>
        <taxon>Planctomycetia</taxon>
        <taxon>Isosphaerales</taxon>
        <taxon>Isosphaeraceae</taxon>
        <taxon>Paludisphaera</taxon>
    </lineage>
</organism>
<keyword evidence="5 15" id="KW-0812">Transmembrane</keyword>
<dbReference type="Pfam" id="PF00430">
    <property type="entry name" value="ATP-synt_B"/>
    <property type="match status" value="1"/>
</dbReference>
<evidence type="ECO:0000313" key="20">
    <source>
        <dbReference type="EMBL" id="MDG3006586.1"/>
    </source>
</evidence>
<comment type="function">
    <text evidence="11 15">F(1)F(0) ATP synthase produces ATP from ADP in the presence of a proton or sodium gradient. F-type ATPases consist of two structural domains, F(1) containing the extramembraneous catalytic core and F(0) containing the membrane proton channel, linked together by a central stalk and a peripheral stalk. During catalysis, ATP synthesis in the catalytic domain of F(1) is coupled via a rotary mechanism of the central stalk subunits to proton translocation.</text>
</comment>
<protein>
    <recommendedName>
        <fullName evidence="15">ATP synthase subunit b</fullName>
    </recommendedName>
    <alternativeName>
        <fullName evidence="15">ATP synthase F(0) sector subunit b</fullName>
    </alternativeName>
    <alternativeName>
        <fullName evidence="15">ATPase subunit I</fullName>
    </alternativeName>
    <alternativeName>
        <fullName evidence="15">F-type ATPase subunit b</fullName>
        <shortName evidence="15">F-ATPase subunit b</shortName>
    </alternativeName>
</protein>
<comment type="subunit">
    <text evidence="13">F-type ATPases have 2 components, F(1) - the catalytic core - and F(0) - the membrane proton channel. F(1) has five subunits: alpha(3), beta(3), gamma(1), delta(1), epsilon(1). F(0) has four main subunits: a(1), b(2) and c(10-14). The alpha and beta chains form an alternating ring which encloses part of the gamma chain. F(1) is attached to F(0) by a central stalk formed by the gamma and epsilon chains, while a peripheral stalk is formed by the delta and b chains.</text>
</comment>
<keyword evidence="21" id="KW-1185">Reference proteome</keyword>
<dbReference type="PANTHER" id="PTHR33445">
    <property type="entry name" value="ATP SYNTHASE SUBUNIT B', CHLOROPLASTIC"/>
    <property type="match status" value="1"/>
</dbReference>
<keyword evidence="6 15" id="KW-0375">Hydrogen ion transport</keyword>
<evidence type="ECO:0000256" key="14">
    <source>
        <dbReference type="ARBA" id="ARBA00037847"/>
    </source>
</evidence>
<evidence type="ECO:0000256" key="13">
    <source>
        <dbReference type="ARBA" id="ARBA00026054"/>
    </source>
</evidence>
<proteinExistence type="inferred from homology"/>
<keyword evidence="3 15" id="KW-1003">Cell membrane</keyword>
<evidence type="ECO:0000256" key="9">
    <source>
        <dbReference type="ARBA" id="ARBA00023136"/>
    </source>
</evidence>
<dbReference type="PANTHER" id="PTHR33445:SF1">
    <property type="entry name" value="ATP SYNTHASE SUBUNIT B"/>
    <property type="match status" value="1"/>
</dbReference>
<evidence type="ECO:0000256" key="10">
    <source>
        <dbReference type="ARBA" id="ARBA00023310"/>
    </source>
</evidence>
<keyword evidence="4 15" id="KW-0138">CF(0)</keyword>
<keyword evidence="8 15" id="KW-0406">Ion transport</keyword>
<evidence type="ECO:0000256" key="19">
    <source>
        <dbReference type="SAM" id="SignalP"/>
    </source>
</evidence>
<name>A0ABT6FG85_9BACT</name>
<keyword evidence="19" id="KW-0732">Signal</keyword>
<evidence type="ECO:0000256" key="1">
    <source>
        <dbReference type="ARBA" id="ARBA00005513"/>
    </source>
</evidence>
<evidence type="ECO:0000256" key="18">
    <source>
        <dbReference type="SAM" id="MobiDB-lite"/>
    </source>
</evidence>
<keyword evidence="7 15" id="KW-1133">Transmembrane helix</keyword>
<dbReference type="CDD" id="cd06503">
    <property type="entry name" value="ATP-synt_Fo_b"/>
    <property type="match status" value="1"/>
</dbReference>
<comment type="caution">
    <text evidence="20">The sequence shown here is derived from an EMBL/GenBank/DDBJ whole genome shotgun (WGS) entry which is preliminary data.</text>
</comment>
<feature type="chain" id="PRO_5045997644" description="ATP synthase subunit b" evidence="19">
    <location>
        <begin position="30"/>
        <end position="240"/>
    </location>
</feature>
<comment type="function">
    <text evidence="12">Component of the F(0) channel, it forms part of the peripheral stalk, linking F(1) to F(0). The b'-subunit is a diverged and duplicated form of b found in plants and photosynthetic bacteria.</text>
</comment>
<evidence type="ECO:0000256" key="6">
    <source>
        <dbReference type="ARBA" id="ARBA00022781"/>
    </source>
</evidence>
<evidence type="ECO:0000256" key="16">
    <source>
        <dbReference type="RuleBase" id="RU003848"/>
    </source>
</evidence>
<evidence type="ECO:0000256" key="17">
    <source>
        <dbReference type="SAM" id="Coils"/>
    </source>
</evidence>
<feature type="signal peptide" evidence="19">
    <location>
        <begin position="1"/>
        <end position="29"/>
    </location>
</feature>
<evidence type="ECO:0000256" key="15">
    <source>
        <dbReference type="HAMAP-Rule" id="MF_01398"/>
    </source>
</evidence>
<keyword evidence="9 15" id="KW-0472">Membrane</keyword>
<comment type="subunit">
    <text evidence="15">F-type ATPases have 2 components, F(1) - the catalytic core - and F(0) - the membrane proton channel. F(1) has five subunits: alpha(3), beta(3), gamma(1), delta(1), epsilon(1). F(0) has three main subunits: a(1), b(2) and c(10-14). The alpha and beta chains form an alternating ring which encloses part of the gamma chain. F(1) is attached to F(0) by a central stalk formed by the gamma and epsilon chains, while a peripheral stalk is formed by the delta and b chains.</text>
</comment>
<comment type="similarity">
    <text evidence="1 15 16">Belongs to the ATPase B chain family.</text>
</comment>
<sequence length="240" mass="25645">MLRFLKSALGSGLVALATAALLAPTAARGAEEPPAAHPAPAAAAHVDPAPAAAHGPTAAEAHGEGEHAKANPMEPQPGLAIWTLAVFFCLMVVLGRFAWKPLIEALHHREEHLEHTLVQTEKARNDAEQLLAEHRRLIAEADDKVRDMLYQGQRGAEARAATLLRQAQADADAARDRAQREIAAARDQALAEIWTRTADVAVTVAGRVLSKQIGDDDRRRLLDEAIRELPEGLQAGGAKA</sequence>
<evidence type="ECO:0000256" key="4">
    <source>
        <dbReference type="ARBA" id="ARBA00022547"/>
    </source>
</evidence>
<dbReference type="Proteomes" id="UP001216907">
    <property type="component" value="Unassembled WGS sequence"/>
</dbReference>
<feature type="transmembrane region" description="Helical" evidence="15">
    <location>
        <begin position="79"/>
        <end position="99"/>
    </location>
</feature>
<gene>
    <name evidence="15 20" type="primary">atpF</name>
    <name evidence="20" type="ORF">PZE19_22675</name>
</gene>
<keyword evidence="10 15" id="KW-0066">ATP synthesis</keyword>
<reference evidence="20 21" key="1">
    <citation type="submission" date="2023-03" db="EMBL/GenBank/DDBJ databases">
        <title>Paludisphaera mucosa sp. nov. a novel planctomycete from northern fen.</title>
        <authorList>
            <person name="Ivanova A."/>
        </authorList>
    </citation>
    <scope>NUCLEOTIDE SEQUENCE [LARGE SCALE GENOMIC DNA]</scope>
    <source>
        <strain evidence="20 21">Pla2</strain>
    </source>
</reference>
<dbReference type="InterPro" id="IPR005864">
    <property type="entry name" value="ATP_synth_F0_bsu_bac"/>
</dbReference>
<dbReference type="InterPro" id="IPR002146">
    <property type="entry name" value="ATP_synth_b/b'su_bac/chlpt"/>
</dbReference>
<evidence type="ECO:0000256" key="7">
    <source>
        <dbReference type="ARBA" id="ARBA00022989"/>
    </source>
</evidence>
<evidence type="ECO:0000256" key="12">
    <source>
        <dbReference type="ARBA" id="ARBA00025614"/>
    </source>
</evidence>